<protein>
    <submittedName>
        <fullName evidence="1">Uncharacterized protein</fullName>
    </submittedName>
</protein>
<comment type="caution">
    <text evidence="1">The sequence shown here is derived from an EMBL/GenBank/DDBJ whole genome shotgun (WGS) entry which is preliminary data.</text>
</comment>
<evidence type="ECO:0000313" key="2">
    <source>
        <dbReference type="Proteomes" id="UP000005615"/>
    </source>
</evidence>
<dbReference type="Proteomes" id="UP000005615">
    <property type="component" value="Unassembled WGS sequence"/>
</dbReference>
<dbReference type="EMBL" id="AEIG01000014">
    <property type="protein sequence ID" value="EGG30438.1"/>
    <property type="molecule type" value="Genomic_DNA"/>
</dbReference>
<accession>F3KZK9</accession>
<name>F3KZK9_9GAMM</name>
<evidence type="ECO:0000313" key="1">
    <source>
        <dbReference type="EMBL" id="EGG30438.1"/>
    </source>
</evidence>
<gene>
    <name evidence="1" type="ORF">IMCC3088_415</name>
</gene>
<keyword evidence="2" id="KW-1185">Reference proteome</keyword>
<organism evidence="1 2">
    <name type="scientific">Aequoribacter fuscus</name>
    <dbReference type="NCBI Taxonomy" id="2518989"/>
    <lineage>
        <taxon>Bacteria</taxon>
        <taxon>Pseudomonadati</taxon>
        <taxon>Pseudomonadota</taxon>
        <taxon>Gammaproteobacteria</taxon>
        <taxon>Cellvibrionales</taxon>
        <taxon>Halieaceae</taxon>
        <taxon>Aequoribacter</taxon>
    </lineage>
</organism>
<dbReference type="AlphaFoldDB" id="F3KZK9"/>
<reference evidence="1 2" key="1">
    <citation type="journal article" date="2011" name="J. Bacteriol.">
        <title>Genome sequence of strain IMCC3088, a proteorhodopsin-containing marine bacterium belonging to the OM60/NOR5 clade.</title>
        <authorList>
            <person name="Jang Y."/>
            <person name="Oh H.M."/>
            <person name="Kang I."/>
            <person name="Lee K."/>
            <person name="Yang S.J."/>
            <person name="Cho J.C."/>
        </authorList>
    </citation>
    <scope>NUCLEOTIDE SEQUENCE [LARGE SCALE GENOMIC DNA]</scope>
    <source>
        <strain evidence="1 2">IMCC3088</strain>
    </source>
</reference>
<proteinExistence type="predicted"/>
<sequence>MQQSSGHVLIAWFYPKLAALPHLRRCNLSLPIQGLDTLQ</sequence>